<feature type="chain" id="PRO_5009825154" description="DUF4333 domain-containing protein" evidence="1">
    <location>
        <begin position="33"/>
        <end position="112"/>
    </location>
</feature>
<evidence type="ECO:0008006" key="4">
    <source>
        <dbReference type="Google" id="ProtNLM"/>
    </source>
</evidence>
<evidence type="ECO:0000256" key="1">
    <source>
        <dbReference type="SAM" id="SignalP"/>
    </source>
</evidence>
<gene>
    <name evidence="2" type="ORF">A5779_23460</name>
</gene>
<dbReference type="Proteomes" id="UP000094008">
    <property type="component" value="Unassembled WGS sequence"/>
</dbReference>
<feature type="signal peptide" evidence="1">
    <location>
        <begin position="1"/>
        <end position="32"/>
    </location>
</feature>
<dbReference type="AlphaFoldDB" id="A0A1A1Z1R1"/>
<accession>A0A1A1Z1R1</accession>
<organism evidence="2 3">
    <name type="scientific">Mycolicibacterium peregrinum</name>
    <name type="common">Mycobacterium peregrinum</name>
    <dbReference type="NCBI Taxonomy" id="43304"/>
    <lineage>
        <taxon>Bacteria</taxon>
        <taxon>Bacillati</taxon>
        <taxon>Actinomycetota</taxon>
        <taxon>Actinomycetes</taxon>
        <taxon>Mycobacteriales</taxon>
        <taxon>Mycobacteriaceae</taxon>
        <taxon>Mycolicibacterium</taxon>
    </lineage>
</organism>
<reference evidence="3" key="1">
    <citation type="submission" date="2016-06" db="EMBL/GenBank/DDBJ databases">
        <authorList>
            <person name="Sutton G."/>
            <person name="Brinkac L."/>
            <person name="Sanka R."/>
            <person name="Adams M."/>
            <person name="Lau E."/>
            <person name="Mehaffy C."/>
            <person name="Tameris M."/>
            <person name="Hatherill M."/>
            <person name="Hanekom W."/>
            <person name="Mahomed H."/>
            <person name="Mcshane H."/>
        </authorList>
    </citation>
    <scope>NUCLEOTIDE SEQUENCE [LARGE SCALE GENOMIC DNA]</scope>
    <source>
        <strain evidence="3">852002-10433_SCH5171157</strain>
    </source>
</reference>
<keyword evidence="1" id="KW-0732">Signal</keyword>
<sequence>MKGSLYSRIIGVVAIIGGAAALGLTTAAPAVAAPSNPSAQETIDKLKADGYNVIVAKVGNNSVDQCTVSAVRDGHDVKNNWIIRGPAGQVGTQTRYTTVYVDLHCKDDAPTG</sequence>
<evidence type="ECO:0000313" key="3">
    <source>
        <dbReference type="Proteomes" id="UP000094008"/>
    </source>
</evidence>
<name>A0A1A1Z1R1_MYCPR</name>
<protein>
    <recommendedName>
        <fullName evidence="4">DUF4333 domain-containing protein</fullName>
    </recommendedName>
</protein>
<dbReference type="EMBL" id="LZSY01000082">
    <property type="protein sequence ID" value="OBB91722.1"/>
    <property type="molecule type" value="Genomic_DNA"/>
</dbReference>
<evidence type="ECO:0000313" key="2">
    <source>
        <dbReference type="EMBL" id="OBB91722.1"/>
    </source>
</evidence>
<proteinExistence type="predicted"/>
<comment type="caution">
    <text evidence="2">The sequence shown here is derived from an EMBL/GenBank/DDBJ whole genome shotgun (WGS) entry which is preliminary data.</text>
</comment>